<accession>A0A0A9AGD5</accession>
<dbReference type="AlphaFoldDB" id="A0A0A9AGD5"/>
<organism evidence="1">
    <name type="scientific">Arundo donax</name>
    <name type="common">Giant reed</name>
    <name type="synonym">Donax arundinaceus</name>
    <dbReference type="NCBI Taxonomy" id="35708"/>
    <lineage>
        <taxon>Eukaryota</taxon>
        <taxon>Viridiplantae</taxon>
        <taxon>Streptophyta</taxon>
        <taxon>Embryophyta</taxon>
        <taxon>Tracheophyta</taxon>
        <taxon>Spermatophyta</taxon>
        <taxon>Magnoliopsida</taxon>
        <taxon>Liliopsida</taxon>
        <taxon>Poales</taxon>
        <taxon>Poaceae</taxon>
        <taxon>PACMAD clade</taxon>
        <taxon>Arundinoideae</taxon>
        <taxon>Arundineae</taxon>
        <taxon>Arundo</taxon>
    </lineage>
</organism>
<evidence type="ECO:0000313" key="1">
    <source>
        <dbReference type="EMBL" id="JAD48943.1"/>
    </source>
</evidence>
<reference evidence="1" key="2">
    <citation type="journal article" date="2015" name="Data Brief">
        <title>Shoot transcriptome of the giant reed, Arundo donax.</title>
        <authorList>
            <person name="Barrero R.A."/>
            <person name="Guerrero F.D."/>
            <person name="Moolhuijzen P."/>
            <person name="Goolsby J.A."/>
            <person name="Tidwell J."/>
            <person name="Bellgard S.E."/>
            <person name="Bellgard M.I."/>
        </authorList>
    </citation>
    <scope>NUCLEOTIDE SEQUENCE</scope>
    <source>
        <tissue evidence="1">Shoot tissue taken approximately 20 cm above the soil surface</tissue>
    </source>
</reference>
<dbReference type="EMBL" id="GBRH01248952">
    <property type="protein sequence ID" value="JAD48943.1"/>
    <property type="molecule type" value="Transcribed_RNA"/>
</dbReference>
<sequence>MAHCHGTGPPHHAAAANGAFAFPRQVGRWRLPGGARLPIGDGIALRAAVVG</sequence>
<protein>
    <submittedName>
        <fullName evidence="1">Uncharacterized protein</fullName>
    </submittedName>
</protein>
<proteinExistence type="predicted"/>
<name>A0A0A9AGD5_ARUDO</name>
<reference evidence="1" key="1">
    <citation type="submission" date="2014-09" db="EMBL/GenBank/DDBJ databases">
        <authorList>
            <person name="Magalhaes I.L.F."/>
            <person name="Oliveira U."/>
            <person name="Santos F.R."/>
            <person name="Vidigal T.H.D.A."/>
            <person name="Brescovit A.D."/>
            <person name="Santos A.J."/>
        </authorList>
    </citation>
    <scope>NUCLEOTIDE SEQUENCE</scope>
    <source>
        <tissue evidence="1">Shoot tissue taken approximately 20 cm above the soil surface</tissue>
    </source>
</reference>